<comment type="caution">
    <text evidence="2">The sequence shown here is derived from an EMBL/GenBank/DDBJ whole genome shotgun (WGS) entry which is preliminary data.</text>
</comment>
<dbReference type="SUPFAM" id="SSF56672">
    <property type="entry name" value="DNA/RNA polymerases"/>
    <property type="match status" value="1"/>
</dbReference>
<dbReference type="PROSITE" id="PS50878">
    <property type="entry name" value="RT_POL"/>
    <property type="match status" value="1"/>
</dbReference>
<sequence length="230" mass="26933">MCELYLIGNFINTNERIILNRIEKVHIDHRKQFGFKKNSSCQHAIFTVKQTIKYCKHKDRLLYLCAIDASKVFDKIDREVLWNKMIAKNIDPAIIMTLKNYYDESLLLVKNEDEYSNMFKSTIGVKKGGVASPKLFSIHIEDLITQLEMLDVGIKLKKIKLDVVLYADDIMLISTCKYGLQRQLHIVQKYGLENGIKYNLDKTEFMLYNDSIGTNQEHENRLELDYKLIK</sequence>
<keyword evidence="3" id="KW-1185">Reference proteome</keyword>
<evidence type="ECO:0000259" key="1">
    <source>
        <dbReference type="PROSITE" id="PS50878"/>
    </source>
</evidence>
<dbReference type="InterPro" id="IPR043502">
    <property type="entry name" value="DNA/RNA_pol_sf"/>
</dbReference>
<proteinExistence type="predicted"/>
<dbReference type="Pfam" id="PF00078">
    <property type="entry name" value="RVT_1"/>
    <property type="match status" value="1"/>
</dbReference>
<dbReference type="AlphaFoldDB" id="A0A3M7S1T0"/>
<protein>
    <submittedName>
        <fullName evidence="2">RNA-directed DNA polymerase from mobile element jockey-like</fullName>
    </submittedName>
</protein>
<dbReference type="OrthoDB" id="10014409at2759"/>
<organism evidence="2 3">
    <name type="scientific">Brachionus plicatilis</name>
    <name type="common">Marine rotifer</name>
    <name type="synonym">Brachionus muelleri</name>
    <dbReference type="NCBI Taxonomy" id="10195"/>
    <lineage>
        <taxon>Eukaryota</taxon>
        <taxon>Metazoa</taxon>
        <taxon>Spiralia</taxon>
        <taxon>Gnathifera</taxon>
        <taxon>Rotifera</taxon>
        <taxon>Eurotatoria</taxon>
        <taxon>Monogononta</taxon>
        <taxon>Pseudotrocha</taxon>
        <taxon>Ploima</taxon>
        <taxon>Brachionidae</taxon>
        <taxon>Brachionus</taxon>
    </lineage>
</organism>
<dbReference type="PANTHER" id="PTHR47027">
    <property type="entry name" value="REVERSE TRANSCRIPTASE DOMAIN-CONTAINING PROTEIN"/>
    <property type="match status" value="1"/>
</dbReference>
<dbReference type="EMBL" id="REGN01002174">
    <property type="protein sequence ID" value="RNA29712.1"/>
    <property type="molecule type" value="Genomic_DNA"/>
</dbReference>
<keyword evidence="2" id="KW-0695">RNA-directed DNA polymerase</keyword>
<dbReference type="InterPro" id="IPR000477">
    <property type="entry name" value="RT_dom"/>
</dbReference>
<dbReference type="CDD" id="cd01650">
    <property type="entry name" value="RT_nLTR_like"/>
    <property type="match status" value="1"/>
</dbReference>
<dbReference type="GO" id="GO:0003964">
    <property type="term" value="F:RNA-directed DNA polymerase activity"/>
    <property type="evidence" value="ECO:0007669"/>
    <property type="project" value="UniProtKB-KW"/>
</dbReference>
<name>A0A3M7S1T0_BRAPC</name>
<gene>
    <name evidence="2" type="ORF">BpHYR1_005736</name>
</gene>
<evidence type="ECO:0000313" key="2">
    <source>
        <dbReference type="EMBL" id="RNA29712.1"/>
    </source>
</evidence>
<dbReference type="Proteomes" id="UP000276133">
    <property type="component" value="Unassembled WGS sequence"/>
</dbReference>
<feature type="domain" description="Reverse transcriptase" evidence="1">
    <location>
        <begin position="1"/>
        <end position="230"/>
    </location>
</feature>
<dbReference type="PANTHER" id="PTHR47027:SF20">
    <property type="entry name" value="REVERSE TRANSCRIPTASE-LIKE PROTEIN WITH RNA-DIRECTED DNA POLYMERASE DOMAIN"/>
    <property type="match status" value="1"/>
</dbReference>
<keyword evidence="2" id="KW-0808">Transferase</keyword>
<evidence type="ECO:0000313" key="3">
    <source>
        <dbReference type="Proteomes" id="UP000276133"/>
    </source>
</evidence>
<reference evidence="2 3" key="1">
    <citation type="journal article" date="2018" name="Sci. Rep.">
        <title>Genomic signatures of local adaptation to the degree of environmental predictability in rotifers.</title>
        <authorList>
            <person name="Franch-Gras L."/>
            <person name="Hahn C."/>
            <person name="Garcia-Roger E.M."/>
            <person name="Carmona M.J."/>
            <person name="Serra M."/>
            <person name="Gomez A."/>
        </authorList>
    </citation>
    <scope>NUCLEOTIDE SEQUENCE [LARGE SCALE GENOMIC DNA]</scope>
    <source>
        <strain evidence="2">HYR1</strain>
    </source>
</reference>
<accession>A0A3M7S1T0</accession>
<keyword evidence="2" id="KW-0548">Nucleotidyltransferase</keyword>